<dbReference type="SUPFAM" id="SSF53822">
    <property type="entry name" value="Periplasmic binding protein-like I"/>
    <property type="match status" value="1"/>
</dbReference>
<evidence type="ECO:0000313" key="4">
    <source>
        <dbReference type="EMBL" id="PYE78966.1"/>
    </source>
</evidence>
<gene>
    <name evidence="4" type="ORF">DFQ15_104160</name>
</gene>
<comment type="similarity">
    <text evidence="1">Belongs to the leucine-binding protein family.</text>
</comment>
<sequence length="360" mass="37734">MAANPSAWAQEGRIVLGQSTVLTGPLAPLGIQYAEGARLCFDQVNAQGGIGRRPIELKTLDDAYDPGRCADNTRKLLAEDVTALFGYVGTPTSQAALAVATQAHVPFIAPLTGAPALREPFNRNVFFLRASYDEEAEVIVKQQTSMNLSRIGVVYQTDAFGKVGLDGVVKALSARKLQPSALVAVDREAVDMSEPVKKFSKNWPEAIVMVGTLSPCAAFIRAARKAGFGGMCFCMSVVDTQTLGQTLGAVGAGVVVAQVLPSPFKSSHAASREFVDAVKKGGGKVTPGYTAFEGYLAARVLVEGMRRARGSVDRESLVGGLESIGNATIAGLPVSLSASSHVASKFVELSMLTGDGRVKA</sequence>
<reference evidence="4 5" key="1">
    <citation type="submission" date="2018-06" db="EMBL/GenBank/DDBJ databases">
        <title>Genomic Encyclopedia of Type Strains, Phase III (KMG-III): the genomes of soil and plant-associated and newly described type strains.</title>
        <authorList>
            <person name="Whitman W."/>
        </authorList>
    </citation>
    <scope>NUCLEOTIDE SEQUENCE [LARGE SCALE GENOMIC DNA]</scope>
    <source>
        <strain evidence="4 5">CECT 7646</strain>
    </source>
</reference>
<protein>
    <submittedName>
        <fullName evidence="4">Amino acid/amide ABC transporter substrate-binding protein (HAAT family)</fullName>
    </submittedName>
</protein>
<dbReference type="Gene3D" id="3.40.50.2300">
    <property type="match status" value="2"/>
</dbReference>
<keyword evidence="5" id="KW-1185">Reference proteome</keyword>
<dbReference type="InterPro" id="IPR028081">
    <property type="entry name" value="Leu-bd"/>
</dbReference>
<evidence type="ECO:0000256" key="2">
    <source>
        <dbReference type="ARBA" id="ARBA00022729"/>
    </source>
</evidence>
<dbReference type="EMBL" id="QJTC01000004">
    <property type="protein sequence ID" value="PYE78966.1"/>
    <property type="molecule type" value="Genomic_DNA"/>
</dbReference>
<organism evidence="4 5">
    <name type="scientific">Xylophilus ampelinus</name>
    <dbReference type="NCBI Taxonomy" id="54067"/>
    <lineage>
        <taxon>Bacteria</taxon>
        <taxon>Pseudomonadati</taxon>
        <taxon>Pseudomonadota</taxon>
        <taxon>Betaproteobacteria</taxon>
        <taxon>Burkholderiales</taxon>
        <taxon>Xylophilus</taxon>
    </lineage>
</organism>
<feature type="domain" description="Leucine-binding protein" evidence="3">
    <location>
        <begin position="15"/>
        <end position="342"/>
    </location>
</feature>
<name>A0A318SJA7_9BURK</name>
<dbReference type="PANTHER" id="PTHR47235:SF1">
    <property type="entry name" value="BLR6548 PROTEIN"/>
    <property type="match status" value="1"/>
</dbReference>
<dbReference type="Pfam" id="PF13458">
    <property type="entry name" value="Peripla_BP_6"/>
    <property type="match status" value="1"/>
</dbReference>
<dbReference type="Proteomes" id="UP000247540">
    <property type="component" value="Unassembled WGS sequence"/>
</dbReference>
<dbReference type="InterPro" id="IPR028082">
    <property type="entry name" value="Peripla_BP_I"/>
</dbReference>
<accession>A0A318SJA7</accession>
<evidence type="ECO:0000259" key="3">
    <source>
        <dbReference type="Pfam" id="PF13458"/>
    </source>
</evidence>
<proteinExistence type="inferred from homology"/>
<dbReference type="AlphaFoldDB" id="A0A318SJA7"/>
<dbReference type="PANTHER" id="PTHR47235">
    <property type="entry name" value="BLR6548 PROTEIN"/>
    <property type="match status" value="1"/>
</dbReference>
<evidence type="ECO:0000313" key="5">
    <source>
        <dbReference type="Proteomes" id="UP000247540"/>
    </source>
</evidence>
<keyword evidence="2" id="KW-0732">Signal</keyword>
<comment type="caution">
    <text evidence="4">The sequence shown here is derived from an EMBL/GenBank/DDBJ whole genome shotgun (WGS) entry which is preliminary data.</text>
</comment>
<evidence type="ECO:0000256" key="1">
    <source>
        <dbReference type="ARBA" id="ARBA00010062"/>
    </source>
</evidence>
<dbReference type="CDD" id="cd06326">
    <property type="entry name" value="PBP1_ABC_ligand_binding-like"/>
    <property type="match status" value="1"/>
</dbReference>